<name>A0ABV3GIF3_MICGL</name>
<dbReference type="PANTHER" id="PTHR48207:SF3">
    <property type="entry name" value="SUCCINATE--HYDROXYMETHYLGLUTARATE COA-TRANSFERASE"/>
    <property type="match status" value="1"/>
</dbReference>
<comment type="caution">
    <text evidence="2">The sequence shown here is derived from an EMBL/GenBank/DDBJ whole genome shotgun (WGS) entry which is preliminary data.</text>
</comment>
<dbReference type="Pfam" id="PF02515">
    <property type="entry name" value="CoA_transf_3"/>
    <property type="match status" value="1"/>
</dbReference>
<keyword evidence="1 2" id="KW-0808">Transferase</keyword>
<dbReference type="EMBL" id="JBFALK010000011">
    <property type="protein sequence ID" value="MEV0971206.1"/>
    <property type="molecule type" value="Genomic_DNA"/>
</dbReference>
<evidence type="ECO:0000313" key="2">
    <source>
        <dbReference type="EMBL" id="MEV0971206.1"/>
    </source>
</evidence>
<dbReference type="InterPro" id="IPR023606">
    <property type="entry name" value="CoA-Trfase_III_dom_1_sf"/>
</dbReference>
<dbReference type="EC" id="2.8.3.-" evidence="2"/>
<dbReference type="InterPro" id="IPR044855">
    <property type="entry name" value="CoA-Trfase_III_dom3_sf"/>
</dbReference>
<dbReference type="Gene3D" id="3.40.50.10540">
    <property type="entry name" value="Crotonobetainyl-coa:carnitine coa-transferase, domain 1"/>
    <property type="match status" value="1"/>
</dbReference>
<dbReference type="GO" id="GO:0016740">
    <property type="term" value="F:transferase activity"/>
    <property type="evidence" value="ECO:0007669"/>
    <property type="project" value="UniProtKB-KW"/>
</dbReference>
<proteinExistence type="predicted"/>
<dbReference type="InterPro" id="IPR050483">
    <property type="entry name" value="CoA-transferase_III_domain"/>
</dbReference>
<dbReference type="SUPFAM" id="SSF89796">
    <property type="entry name" value="CoA-transferase family III (CaiB/BaiF)"/>
    <property type="match status" value="1"/>
</dbReference>
<keyword evidence="3" id="KW-1185">Reference proteome</keyword>
<dbReference type="Gene3D" id="3.30.1540.10">
    <property type="entry name" value="formyl-coa transferase, domain 3"/>
    <property type="match status" value="1"/>
</dbReference>
<reference evidence="2 3" key="1">
    <citation type="submission" date="2024-06" db="EMBL/GenBank/DDBJ databases">
        <title>The Natural Products Discovery Center: Release of the First 8490 Sequenced Strains for Exploring Actinobacteria Biosynthetic Diversity.</title>
        <authorList>
            <person name="Kalkreuter E."/>
            <person name="Kautsar S.A."/>
            <person name="Yang D."/>
            <person name="Bader C.D."/>
            <person name="Teijaro C.N."/>
            <person name="Fluegel L."/>
            <person name="Davis C.M."/>
            <person name="Simpson J.R."/>
            <person name="Lauterbach L."/>
            <person name="Steele A.D."/>
            <person name="Gui C."/>
            <person name="Meng S."/>
            <person name="Li G."/>
            <person name="Viehrig K."/>
            <person name="Ye F."/>
            <person name="Su P."/>
            <person name="Kiefer A.F."/>
            <person name="Nichols A."/>
            <person name="Cepeda A.J."/>
            <person name="Yan W."/>
            <person name="Fan B."/>
            <person name="Jiang Y."/>
            <person name="Adhikari A."/>
            <person name="Zheng C.-J."/>
            <person name="Schuster L."/>
            <person name="Cowan T.M."/>
            <person name="Smanski M.J."/>
            <person name="Chevrette M.G."/>
            <person name="De Carvalho L.P.S."/>
            <person name="Shen B."/>
        </authorList>
    </citation>
    <scope>NUCLEOTIDE SEQUENCE [LARGE SCALE GENOMIC DNA]</scope>
    <source>
        <strain evidence="2 3">NPDC050100</strain>
    </source>
</reference>
<dbReference type="Proteomes" id="UP001551675">
    <property type="component" value="Unassembled WGS sequence"/>
</dbReference>
<evidence type="ECO:0000256" key="1">
    <source>
        <dbReference type="ARBA" id="ARBA00022679"/>
    </source>
</evidence>
<evidence type="ECO:0000313" key="3">
    <source>
        <dbReference type="Proteomes" id="UP001551675"/>
    </source>
</evidence>
<protein>
    <submittedName>
        <fullName evidence="2">CoA transferase</fullName>
        <ecNumber evidence="2">2.8.3.-</ecNumber>
    </submittedName>
</protein>
<dbReference type="PANTHER" id="PTHR48207">
    <property type="entry name" value="SUCCINATE--HYDROXYMETHYLGLUTARATE COA-TRANSFERASE"/>
    <property type="match status" value="1"/>
</dbReference>
<organism evidence="2 3">
    <name type="scientific">Microtetraspora glauca</name>
    <dbReference type="NCBI Taxonomy" id="1996"/>
    <lineage>
        <taxon>Bacteria</taxon>
        <taxon>Bacillati</taxon>
        <taxon>Actinomycetota</taxon>
        <taxon>Actinomycetes</taxon>
        <taxon>Streptosporangiales</taxon>
        <taxon>Streptosporangiaceae</taxon>
        <taxon>Microtetraspora</taxon>
    </lineage>
</organism>
<sequence>MRDIPLGDVRVIELGQLLAGPFCGQLLGDFGAEVIKVEDPGRGDPMRQWGREKPYGKSLWWPVVARNKKSVTCDLRTSAGQDLVRRLVERADVLLENFRPGTLERWGMSPDELHAINPRLIITRVTGFGQTGPYAPRAGYGSIGEAMGGIRHVTGDPDRPPSRAGISLGDSLAAVHACVGTLVALHERTRSGKGQVVDSAIYEAVLAMMESMLPEWQQSSYQRERTGPVLPNVSPSNVYPTMDGDSVLIAANQDSVFTRLAKVMDRPELAADDRYATHSARGEHMAELDEIIAAWTAGIDADDLLARLNEGGVPAGRIYRAEDMFADPHFAAREAIVRVPHPDFGELAMQNVVPKLSATPGSVRSVGPALGQHNEEVYRGLLGLTDADLARLSGDGVI</sequence>
<dbReference type="InterPro" id="IPR003673">
    <property type="entry name" value="CoA-Trfase_fam_III"/>
</dbReference>
<accession>A0ABV3GIF3</accession>
<dbReference type="RefSeq" id="WP_358135254.1">
    <property type="nucleotide sequence ID" value="NZ_JBFALK010000011.1"/>
</dbReference>
<gene>
    <name evidence="2" type="ORF">AB0I59_21465</name>
</gene>